<evidence type="ECO:0000256" key="1">
    <source>
        <dbReference type="SAM" id="Phobius"/>
    </source>
</evidence>
<gene>
    <name evidence="2" type="ORF">KGD84_33025</name>
</gene>
<feature type="transmembrane region" description="Helical" evidence="1">
    <location>
        <begin position="76"/>
        <end position="100"/>
    </location>
</feature>
<feature type="transmembrane region" description="Helical" evidence="1">
    <location>
        <begin position="21"/>
        <end position="42"/>
    </location>
</feature>
<feature type="transmembrane region" description="Helical" evidence="1">
    <location>
        <begin position="48"/>
        <end position="64"/>
    </location>
</feature>
<dbReference type="Proteomes" id="UP000676079">
    <property type="component" value="Plasmid unnamed4"/>
</dbReference>
<evidence type="ECO:0008006" key="4">
    <source>
        <dbReference type="Google" id="ProtNLM"/>
    </source>
</evidence>
<keyword evidence="1" id="KW-1133">Transmembrane helix</keyword>
<organism evidence="2 3">
    <name type="scientific">Nocardiopsis changdeensis</name>
    <dbReference type="NCBI Taxonomy" id="2831969"/>
    <lineage>
        <taxon>Bacteria</taxon>
        <taxon>Bacillati</taxon>
        <taxon>Actinomycetota</taxon>
        <taxon>Actinomycetes</taxon>
        <taxon>Streptosporangiales</taxon>
        <taxon>Nocardiopsidaceae</taxon>
        <taxon>Nocardiopsis</taxon>
    </lineage>
</organism>
<keyword evidence="3" id="KW-1185">Reference proteome</keyword>
<feature type="transmembrane region" description="Helical" evidence="1">
    <location>
        <begin position="106"/>
        <end position="124"/>
    </location>
</feature>
<dbReference type="RefSeq" id="WP_220565949.1">
    <property type="nucleotide sequence ID" value="NZ_CP074136.1"/>
</dbReference>
<accession>A0A975KUJ1</accession>
<protein>
    <recommendedName>
        <fullName evidence="4">DUF2568 domain-containing protein</fullName>
    </recommendedName>
</protein>
<reference evidence="3" key="1">
    <citation type="submission" date="2021-05" db="EMBL/GenBank/DDBJ databases">
        <title>Direct Submission.</title>
        <authorList>
            <person name="Li K."/>
            <person name="Gao J."/>
        </authorList>
    </citation>
    <scope>NUCLEOTIDE SEQUENCE [LARGE SCALE GENOMIC DNA]</scope>
    <source>
        <strain evidence="3">Mg02</strain>
        <plasmid evidence="3">unnamed4</plasmid>
    </source>
</reference>
<geneLocation type="plasmid" evidence="2 3">
    <name>unnamed4</name>
</geneLocation>
<sequence length="132" mass="13891">MSSLDTAPPPALPERGPLARAVNAAALTLFTATGAALCIWMLRPSLGVALAVGYPLILVCLIWWRSSRAAPGRWRLTALIALILAGLVYAAFEAAGLRGLEPSGRLGWAVLAVVFYLPAVITATDDPRPSRS</sequence>
<keyword evidence="2" id="KW-0614">Plasmid</keyword>
<keyword evidence="1" id="KW-0812">Transmembrane</keyword>
<dbReference type="EMBL" id="CP074136">
    <property type="protein sequence ID" value="QUX26523.1"/>
    <property type="molecule type" value="Genomic_DNA"/>
</dbReference>
<name>A0A975KUJ1_9ACTN</name>
<evidence type="ECO:0000313" key="3">
    <source>
        <dbReference type="Proteomes" id="UP000676079"/>
    </source>
</evidence>
<evidence type="ECO:0000313" key="2">
    <source>
        <dbReference type="EMBL" id="QUX26523.1"/>
    </source>
</evidence>
<proteinExistence type="predicted"/>
<keyword evidence="1" id="KW-0472">Membrane</keyword>